<name>A0AB39YSH3_9MICC</name>
<evidence type="ECO:0000256" key="1">
    <source>
        <dbReference type="ARBA" id="ARBA00023277"/>
    </source>
</evidence>
<keyword evidence="3" id="KW-0413">Isomerase</keyword>
<dbReference type="Pfam" id="PF01261">
    <property type="entry name" value="AP_endonuc_2"/>
    <property type="match status" value="1"/>
</dbReference>
<evidence type="ECO:0000313" key="3">
    <source>
        <dbReference type="EMBL" id="XDV72249.1"/>
    </source>
</evidence>
<evidence type="ECO:0000259" key="2">
    <source>
        <dbReference type="Pfam" id="PF01261"/>
    </source>
</evidence>
<organism evidence="3">
    <name type="scientific">Paenarthrobacter sp. AMU7</name>
    <dbReference type="NCBI Taxonomy" id="3162492"/>
    <lineage>
        <taxon>Bacteria</taxon>
        <taxon>Bacillati</taxon>
        <taxon>Actinomycetota</taxon>
        <taxon>Actinomycetes</taxon>
        <taxon>Micrococcales</taxon>
        <taxon>Micrococcaceae</taxon>
        <taxon>Paenarthrobacter</taxon>
    </lineage>
</organism>
<protein>
    <submittedName>
        <fullName evidence="3">Sugar phosphate isomerase/epimerase</fullName>
    </submittedName>
</protein>
<accession>A0AB39YSH3</accession>
<gene>
    <name evidence="3" type="ORF">ABQM86_03425</name>
</gene>
<dbReference type="PANTHER" id="PTHR12110:SF41">
    <property type="entry name" value="INOSOSE DEHYDRATASE"/>
    <property type="match status" value="1"/>
</dbReference>
<dbReference type="RefSeq" id="WP_280626363.1">
    <property type="nucleotide sequence ID" value="NZ_CP165735.1"/>
</dbReference>
<dbReference type="GO" id="GO:0016853">
    <property type="term" value="F:isomerase activity"/>
    <property type="evidence" value="ECO:0007669"/>
    <property type="project" value="UniProtKB-KW"/>
</dbReference>
<dbReference type="InterPro" id="IPR050312">
    <property type="entry name" value="IolE/XylAMocC-like"/>
</dbReference>
<reference evidence="3" key="1">
    <citation type="submission" date="2024-07" db="EMBL/GenBank/DDBJ databases">
        <authorList>
            <person name="Li J."/>
            <person name="Wei H."/>
            <person name="Ma J."/>
        </authorList>
    </citation>
    <scope>NUCLEOTIDE SEQUENCE</scope>
    <source>
        <strain evidence="3">AMU7</strain>
    </source>
</reference>
<dbReference type="InterPro" id="IPR013022">
    <property type="entry name" value="Xyl_isomerase-like_TIM-brl"/>
</dbReference>
<dbReference type="PANTHER" id="PTHR12110">
    <property type="entry name" value="HYDROXYPYRUVATE ISOMERASE"/>
    <property type="match status" value="1"/>
</dbReference>
<dbReference type="InterPro" id="IPR036237">
    <property type="entry name" value="Xyl_isomerase-like_sf"/>
</dbReference>
<dbReference type="Gene3D" id="3.20.20.150">
    <property type="entry name" value="Divalent-metal-dependent TIM barrel enzymes"/>
    <property type="match status" value="1"/>
</dbReference>
<feature type="domain" description="Xylose isomerase-like TIM barrel" evidence="2">
    <location>
        <begin position="24"/>
        <end position="257"/>
    </location>
</feature>
<keyword evidence="1" id="KW-0119">Carbohydrate metabolism</keyword>
<sequence>MATIGVQAMMLKDSFADVGAFETLRKVSAIGYNAVEISQIPMTPENVGELDRSRTELGMDIAALSVNIEGRKGMPVESLADNFDKIVDDAKRLDSSLLRIGMLPFGAMRSLDSVVEFAKQANGYAERLQEHGISLYYHNHHIEFAKFDGKYMLDIIAENSPAMGMEIDVHWVQRGGLDPVRTLEKYAGKTAMVHLKDYRIGQLPESSFGLLEKGDFPGFMAEFRNVVQFAEVGEGNLDFPSIVPAAVAAGARYLLVEQDELYGRTVWDALQTSYDNLVAMGHADLFQNSTSFSS</sequence>
<proteinExistence type="predicted"/>
<dbReference type="EMBL" id="CP165735">
    <property type="protein sequence ID" value="XDV72249.1"/>
    <property type="molecule type" value="Genomic_DNA"/>
</dbReference>
<dbReference type="AlphaFoldDB" id="A0AB39YSH3"/>
<dbReference type="SUPFAM" id="SSF51658">
    <property type="entry name" value="Xylose isomerase-like"/>
    <property type="match status" value="1"/>
</dbReference>